<dbReference type="CDD" id="cd14270">
    <property type="entry name" value="UBA"/>
    <property type="match status" value="2"/>
</dbReference>
<feature type="compositionally biased region" description="Low complexity" evidence="1">
    <location>
        <begin position="280"/>
        <end position="298"/>
    </location>
</feature>
<dbReference type="InterPro" id="IPR009060">
    <property type="entry name" value="UBA-like_sf"/>
</dbReference>
<dbReference type="Gene3D" id="1.10.8.10">
    <property type="entry name" value="DNA helicase RuvA subunit, C-terminal domain"/>
    <property type="match status" value="2"/>
</dbReference>
<feature type="compositionally biased region" description="Acidic residues" evidence="1">
    <location>
        <begin position="268"/>
        <end position="279"/>
    </location>
</feature>
<evidence type="ECO:0000256" key="1">
    <source>
        <dbReference type="SAM" id="MobiDB-lite"/>
    </source>
</evidence>
<dbReference type="InterPro" id="IPR015940">
    <property type="entry name" value="UBA"/>
</dbReference>
<sequence>ELGAMEEHDQGGQQVRRDVAVAIAFDARIEALEAEIRILRDARTAAAVAPVAAVAPAAAMAAVAAMAPVVALAPVAAVVAVAPVAALAPVAAVVVPAPVAAHADEAPAEANSETLEQLVAMGFSRDASAEALSSHAGDAGVAVAYMLASGVGEPPVSDVQTRQLQAMGFTGDEARAALDTHGGHLERALEALLTQLQFKQACRASPGCGKVSFEADSDGDFLPASPPRRESDRKRPADAGEGSESSLPKRKAFGPVDGAADVSAAEAQDSEAAGEEEPEAAAAPEVRAPEAPEQAGGAKKPKTGGAKGKAKATAKTNSKANLTGAVAVVFQGLAARSQAVQIEECPEIDVGSSRRLQLAFAEMEPDNDLVLQGRIRMKELLDLEKKRWKGAAGGARFGR</sequence>
<dbReference type="PROSITE" id="PS50030">
    <property type="entry name" value="UBA"/>
    <property type="match status" value="2"/>
</dbReference>
<protein>
    <recommendedName>
        <fullName evidence="3">UBA domain-containing protein</fullName>
    </recommendedName>
</protein>
<dbReference type="Pfam" id="PF00627">
    <property type="entry name" value="UBA"/>
    <property type="match status" value="1"/>
</dbReference>
<feature type="region of interest" description="Disordered" evidence="1">
    <location>
        <begin position="213"/>
        <end position="313"/>
    </location>
</feature>
<evidence type="ECO:0000313" key="5">
    <source>
        <dbReference type="Proteomes" id="UP000626109"/>
    </source>
</evidence>
<feature type="transmembrane region" description="Helical" evidence="2">
    <location>
        <begin position="71"/>
        <end position="95"/>
    </location>
</feature>
<organism evidence="4 5">
    <name type="scientific">Polarella glacialis</name>
    <name type="common">Dinoflagellate</name>
    <dbReference type="NCBI Taxonomy" id="89957"/>
    <lineage>
        <taxon>Eukaryota</taxon>
        <taxon>Sar</taxon>
        <taxon>Alveolata</taxon>
        <taxon>Dinophyceae</taxon>
        <taxon>Suessiales</taxon>
        <taxon>Suessiaceae</taxon>
        <taxon>Polarella</taxon>
    </lineage>
</organism>
<proteinExistence type="predicted"/>
<feature type="non-terminal residue" evidence="4">
    <location>
        <position position="1"/>
    </location>
</feature>
<gene>
    <name evidence="4" type="ORF">PGLA2088_LOCUS38890</name>
</gene>
<reference evidence="4" key="1">
    <citation type="submission" date="2021-02" db="EMBL/GenBank/DDBJ databases">
        <authorList>
            <person name="Dougan E. K."/>
            <person name="Rhodes N."/>
            <person name="Thang M."/>
            <person name="Chan C."/>
        </authorList>
    </citation>
    <scope>NUCLEOTIDE SEQUENCE</scope>
</reference>
<feature type="domain" description="UBA" evidence="3">
    <location>
        <begin position="109"/>
        <end position="149"/>
    </location>
</feature>
<keyword evidence="2" id="KW-0812">Transmembrane</keyword>
<feature type="non-terminal residue" evidence="4">
    <location>
        <position position="399"/>
    </location>
</feature>
<dbReference type="SUPFAM" id="SSF46934">
    <property type="entry name" value="UBA-like"/>
    <property type="match status" value="2"/>
</dbReference>
<evidence type="ECO:0000259" key="3">
    <source>
        <dbReference type="PROSITE" id="PS50030"/>
    </source>
</evidence>
<feature type="domain" description="UBA" evidence="3">
    <location>
        <begin position="155"/>
        <end position="195"/>
    </location>
</feature>
<comment type="caution">
    <text evidence="4">The sequence shown here is derived from an EMBL/GenBank/DDBJ whole genome shotgun (WGS) entry which is preliminary data.</text>
</comment>
<evidence type="ECO:0000313" key="4">
    <source>
        <dbReference type="EMBL" id="CAE8716032.1"/>
    </source>
</evidence>
<accession>A0A813KUF5</accession>
<dbReference type="Proteomes" id="UP000626109">
    <property type="component" value="Unassembled WGS sequence"/>
</dbReference>
<feature type="compositionally biased region" description="Basic and acidic residues" evidence="1">
    <location>
        <begin position="227"/>
        <end position="238"/>
    </location>
</feature>
<dbReference type="EMBL" id="CAJNNW010032899">
    <property type="protein sequence ID" value="CAE8716032.1"/>
    <property type="molecule type" value="Genomic_DNA"/>
</dbReference>
<dbReference type="AlphaFoldDB" id="A0A813KUF5"/>
<feature type="transmembrane region" description="Helical" evidence="2">
    <location>
        <begin position="45"/>
        <end position="65"/>
    </location>
</feature>
<keyword evidence="2" id="KW-0472">Membrane</keyword>
<name>A0A813KUF5_POLGL</name>
<keyword evidence="2" id="KW-1133">Transmembrane helix</keyword>
<evidence type="ECO:0000256" key="2">
    <source>
        <dbReference type="SAM" id="Phobius"/>
    </source>
</evidence>
<dbReference type="SMART" id="SM00165">
    <property type="entry name" value="UBA"/>
    <property type="match status" value="2"/>
</dbReference>